<dbReference type="CDD" id="cd02440">
    <property type="entry name" value="AdoMet_MTases"/>
    <property type="match status" value="1"/>
</dbReference>
<dbReference type="Gene3D" id="3.40.50.150">
    <property type="entry name" value="Vaccinia Virus protein VP39"/>
    <property type="match status" value="1"/>
</dbReference>
<dbReference type="EMBL" id="VLNT01000008">
    <property type="protein sequence ID" value="TSD62475.1"/>
    <property type="molecule type" value="Genomic_DNA"/>
</dbReference>
<dbReference type="Pfam" id="PF13649">
    <property type="entry name" value="Methyltransf_25"/>
    <property type="match status" value="1"/>
</dbReference>
<gene>
    <name evidence="2" type="ORF">FNM00_10985</name>
</gene>
<sequence length="249" mass="27621">MTAADLVRHWDDQQAAYIAEREQRFAVMVDMLRQVAGDEPMTVLDLACGPGSLAARVLDAVPNSRVVAVDYDPVLLDLAAEYLAPYGDRVRIVDADLTGEWRGAVAEEGFAGAMSTTALHWLWPADLVRLFAEVAEVLRPGGVFLDGDHFRFDGRSPHIARWAADHDRRTQEEAFAAGAQTWDRWWGSLSERPGHAERVAERDRRFTGRVATPSTAIDFRLAALSQAGFAEVGTAWQLYDDYVTYAVRG</sequence>
<dbReference type="RefSeq" id="WP_143913586.1">
    <property type="nucleotide sequence ID" value="NZ_VLNT01000008.1"/>
</dbReference>
<evidence type="ECO:0000313" key="3">
    <source>
        <dbReference type="Proteomes" id="UP000316988"/>
    </source>
</evidence>
<dbReference type="AlphaFoldDB" id="A0A554S828"/>
<dbReference type="InterPro" id="IPR041698">
    <property type="entry name" value="Methyltransf_25"/>
</dbReference>
<proteinExistence type="predicted"/>
<keyword evidence="3" id="KW-1185">Reference proteome</keyword>
<evidence type="ECO:0000313" key="2">
    <source>
        <dbReference type="EMBL" id="TSD62475.1"/>
    </source>
</evidence>
<keyword evidence="2" id="KW-0489">Methyltransferase</keyword>
<keyword evidence="2" id="KW-0808">Transferase</keyword>
<reference evidence="2 3" key="1">
    <citation type="submission" date="2019-07" db="EMBL/GenBank/DDBJ databases">
        <authorList>
            <person name="Zhao L.H."/>
        </authorList>
    </citation>
    <scope>NUCLEOTIDE SEQUENCE [LARGE SCALE GENOMIC DNA]</scope>
    <source>
        <strain evidence="2 3">Co35</strain>
    </source>
</reference>
<dbReference type="SUPFAM" id="SSF53335">
    <property type="entry name" value="S-adenosyl-L-methionine-dependent methyltransferases"/>
    <property type="match status" value="1"/>
</dbReference>
<dbReference type="GO" id="GO:0008168">
    <property type="term" value="F:methyltransferase activity"/>
    <property type="evidence" value="ECO:0007669"/>
    <property type="project" value="UniProtKB-KW"/>
</dbReference>
<dbReference type="InterPro" id="IPR029063">
    <property type="entry name" value="SAM-dependent_MTases_sf"/>
</dbReference>
<comment type="caution">
    <text evidence="2">The sequence shown here is derived from an EMBL/GenBank/DDBJ whole genome shotgun (WGS) entry which is preliminary data.</text>
</comment>
<dbReference type="GO" id="GO:0032259">
    <property type="term" value="P:methylation"/>
    <property type="evidence" value="ECO:0007669"/>
    <property type="project" value="UniProtKB-KW"/>
</dbReference>
<protein>
    <submittedName>
        <fullName evidence="2">Class I SAM-dependent methyltransferase</fullName>
    </submittedName>
</protein>
<accession>A0A554S828</accession>
<name>A0A554S828_9ACTN</name>
<dbReference type="PANTHER" id="PTHR43591">
    <property type="entry name" value="METHYLTRANSFERASE"/>
    <property type="match status" value="1"/>
</dbReference>
<organism evidence="2 3">
    <name type="scientific">Aeromicrobium piscarium</name>
    <dbReference type="NCBI Taxonomy" id="2590901"/>
    <lineage>
        <taxon>Bacteria</taxon>
        <taxon>Bacillati</taxon>
        <taxon>Actinomycetota</taxon>
        <taxon>Actinomycetes</taxon>
        <taxon>Propionibacteriales</taxon>
        <taxon>Nocardioidaceae</taxon>
        <taxon>Aeromicrobium</taxon>
    </lineage>
</organism>
<feature type="domain" description="Methyltransferase" evidence="1">
    <location>
        <begin position="43"/>
        <end position="142"/>
    </location>
</feature>
<dbReference type="PANTHER" id="PTHR43591:SF108">
    <property type="entry name" value="S-ADENOSYL-L-METHIONINE-DEPENDENT METHYLTRANSFERASE"/>
    <property type="match status" value="1"/>
</dbReference>
<evidence type="ECO:0000259" key="1">
    <source>
        <dbReference type="Pfam" id="PF13649"/>
    </source>
</evidence>
<dbReference type="OrthoDB" id="626362at2"/>
<dbReference type="Proteomes" id="UP000316988">
    <property type="component" value="Unassembled WGS sequence"/>
</dbReference>